<dbReference type="STRING" id="1505907.TEU_07595"/>
<keyword evidence="1" id="KW-1133">Transmembrane helix</keyword>
<dbReference type="RefSeq" id="WP_050003179.1">
    <property type="nucleotide sequence ID" value="NZ_CP008887.1"/>
</dbReference>
<dbReference type="Proteomes" id="UP000029980">
    <property type="component" value="Chromosome"/>
</dbReference>
<dbReference type="OrthoDB" id="100804at2157"/>
<keyword evidence="1" id="KW-0812">Transmembrane</keyword>
<evidence type="ECO:0000256" key="1">
    <source>
        <dbReference type="SAM" id="Phobius"/>
    </source>
</evidence>
<dbReference type="KEGG" id="teu:TEU_07595"/>
<reference evidence="2 3" key="1">
    <citation type="journal article" date="2015" name="Int. J. Syst. Evol. Microbiol.">
        <title>Thermococcus eurythermalis sp. nov., a conditional piezophilic hyperthermophilic archaeon with a wide temperature range isolated from an oil-immersed chimney in the Guaymas Basin.</title>
        <authorList>
            <person name="Zhao W."/>
            <person name="Zeng X."/>
            <person name="Xiao X."/>
        </authorList>
    </citation>
    <scope>NUCLEOTIDE SEQUENCE [LARGE SCALE GENOMIC DNA]</scope>
    <source>
        <strain evidence="2 3">A501</strain>
    </source>
</reference>
<name>A0A097QUP7_9EURY</name>
<protein>
    <submittedName>
        <fullName evidence="2">Uncharacterized protein</fullName>
    </submittedName>
</protein>
<dbReference type="HOGENOM" id="CLU_887453_0_0_2"/>
<accession>A0A097QUP7</accession>
<dbReference type="GeneID" id="25153299"/>
<dbReference type="AlphaFoldDB" id="A0A097QUP7"/>
<gene>
    <name evidence="2" type="ORF">TEU_07595</name>
</gene>
<keyword evidence="3" id="KW-1185">Reference proteome</keyword>
<proteinExistence type="predicted"/>
<organism evidence="2 3">
    <name type="scientific">Thermococcus eurythermalis</name>
    <dbReference type="NCBI Taxonomy" id="1505907"/>
    <lineage>
        <taxon>Archaea</taxon>
        <taxon>Methanobacteriati</taxon>
        <taxon>Methanobacteriota</taxon>
        <taxon>Thermococci</taxon>
        <taxon>Thermococcales</taxon>
        <taxon>Thermococcaceae</taxon>
        <taxon>Thermococcus</taxon>
    </lineage>
</organism>
<sequence length="313" mass="35227">MAVPVVVNRDNVSGILQIVLYFLAFLMILYALYKLFGLFKDLGGNLEKKLNDLKNTLKDLDLNPSDAPGKFKETGEDIWTILKGTFTGEQNTPEYNKAMTDLHYGGPQWGPGTGFDTSKIKQGILKKYGQDIMPGETKVFAGGTYTETVVNNMVKCQYAGGEVLTKEDCLARKYGFMTYAQFNAWLEGVKARLKAMGKDPNAMSIDEIVEWGRKFENEKEKWKKQNPDKATPVLESWNNTVPSYLKQFELPMEKSDELLKKIYPKTPGGGIEIGYTPIEEIISRKKGLPKPIGKLPGWGDRHILPIDRPAYII</sequence>
<evidence type="ECO:0000313" key="2">
    <source>
        <dbReference type="EMBL" id="AIU70205.1"/>
    </source>
</evidence>
<dbReference type="EMBL" id="CP008887">
    <property type="protein sequence ID" value="AIU70205.1"/>
    <property type="molecule type" value="Genomic_DNA"/>
</dbReference>
<feature type="transmembrane region" description="Helical" evidence="1">
    <location>
        <begin position="12"/>
        <end position="33"/>
    </location>
</feature>
<evidence type="ECO:0000313" key="3">
    <source>
        <dbReference type="Proteomes" id="UP000029980"/>
    </source>
</evidence>
<keyword evidence="1" id="KW-0472">Membrane</keyword>